<evidence type="ECO:0000313" key="2">
    <source>
        <dbReference type="Proteomes" id="UP000557509"/>
    </source>
</evidence>
<reference evidence="1 2" key="1">
    <citation type="submission" date="2020-03" db="EMBL/GenBank/DDBJ databases">
        <title>Genome sequence of Toxoplasma gondii RH-88 strain.</title>
        <authorList>
            <person name="Lorenzi H.A."/>
            <person name="Venepally P."/>
            <person name="Rozenberg A."/>
            <person name="Sibley D."/>
        </authorList>
    </citation>
    <scope>NUCLEOTIDE SEQUENCE [LARGE SCALE GENOMIC DNA]</scope>
    <source>
        <strain evidence="1 2">RH-88</strain>
    </source>
</reference>
<evidence type="ECO:0000313" key="1">
    <source>
        <dbReference type="EMBL" id="KAF4640872.1"/>
    </source>
</evidence>
<keyword evidence="2" id="KW-1185">Reference proteome</keyword>
<sequence>MFDTLADRRIARGSRRAVGLLLSSSWNLQPTGSASDGSVTGTEWPMCGIGGFWKPGGRVGALLVLAQRLATRVGRQRPHVEGDGIPIMRDTISACGCMGDGAEDVRRAEHWSARVEGERKRGRRQPTARGTVHTFFSSAVSNAGFGKQEELRVVTWCWRLISLPYLLSTPCEGGSCRRTARECHGIDDCGSEQFAPSGRRVLAMVDLAQCVGIRLRRQPPSAEGDGIQTTWMHVRASPVAVERGWFGSVAEVAPAFLVLWRLFRLRW</sequence>
<protein>
    <submittedName>
        <fullName evidence="1">Uncharacterized protein</fullName>
    </submittedName>
</protein>
<dbReference type="AlphaFoldDB" id="A0A7J6K2L0"/>
<organism evidence="1 2">
    <name type="scientific">Toxoplasma gondii</name>
    <dbReference type="NCBI Taxonomy" id="5811"/>
    <lineage>
        <taxon>Eukaryota</taxon>
        <taxon>Sar</taxon>
        <taxon>Alveolata</taxon>
        <taxon>Apicomplexa</taxon>
        <taxon>Conoidasida</taxon>
        <taxon>Coccidia</taxon>
        <taxon>Eucoccidiorida</taxon>
        <taxon>Eimeriorina</taxon>
        <taxon>Sarcocystidae</taxon>
        <taxon>Toxoplasma</taxon>
    </lineage>
</organism>
<name>A0A7J6K2L0_TOXGO</name>
<accession>A0A7J6K2L0</accession>
<dbReference type="Proteomes" id="UP000557509">
    <property type="component" value="Unassembled WGS sequence"/>
</dbReference>
<dbReference type="EMBL" id="JAAUHK010000195">
    <property type="protein sequence ID" value="KAF4640872.1"/>
    <property type="molecule type" value="Genomic_DNA"/>
</dbReference>
<comment type="caution">
    <text evidence="1">The sequence shown here is derived from an EMBL/GenBank/DDBJ whole genome shotgun (WGS) entry which is preliminary data.</text>
</comment>
<gene>
    <name evidence="1" type="ORF">TGRH88_047980</name>
</gene>
<proteinExistence type="predicted"/>